<dbReference type="Gene3D" id="1.25.40.10">
    <property type="entry name" value="Tetratricopeptide repeat domain"/>
    <property type="match status" value="4"/>
</dbReference>
<organism evidence="5 6">
    <name type="scientific">Phytohabitans aurantiacus</name>
    <dbReference type="NCBI Taxonomy" id="3016789"/>
    <lineage>
        <taxon>Bacteria</taxon>
        <taxon>Bacillati</taxon>
        <taxon>Actinomycetota</taxon>
        <taxon>Actinomycetes</taxon>
        <taxon>Micromonosporales</taxon>
        <taxon>Micromonosporaceae</taxon>
    </lineage>
</organism>
<evidence type="ECO:0000313" key="5">
    <source>
        <dbReference type="EMBL" id="GLI00499.1"/>
    </source>
</evidence>
<keyword evidence="1" id="KW-0677">Repeat</keyword>
<keyword evidence="2 3" id="KW-0802">TPR repeat</keyword>
<evidence type="ECO:0000256" key="1">
    <source>
        <dbReference type="ARBA" id="ARBA00022737"/>
    </source>
</evidence>
<dbReference type="Pfam" id="PF13432">
    <property type="entry name" value="TPR_16"/>
    <property type="match status" value="5"/>
</dbReference>
<dbReference type="PROSITE" id="PS50005">
    <property type="entry name" value="TPR"/>
    <property type="match status" value="5"/>
</dbReference>
<evidence type="ECO:0000256" key="2">
    <source>
        <dbReference type="ARBA" id="ARBA00022803"/>
    </source>
</evidence>
<dbReference type="EMBL" id="BSDI01000032">
    <property type="protein sequence ID" value="GLI00499.1"/>
    <property type="molecule type" value="Genomic_DNA"/>
</dbReference>
<dbReference type="SUPFAM" id="SSF48452">
    <property type="entry name" value="TPR-like"/>
    <property type="match status" value="4"/>
</dbReference>
<dbReference type="SMART" id="SM00028">
    <property type="entry name" value="TPR"/>
    <property type="match status" value="16"/>
</dbReference>
<dbReference type="InterPro" id="IPR019734">
    <property type="entry name" value="TPR_rpt"/>
</dbReference>
<evidence type="ECO:0000313" key="6">
    <source>
        <dbReference type="Proteomes" id="UP001144280"/>
    </source>
</evidence>
<dbReference type="Proteomes" id="UP001144280">
    <property type="component" value="Unassembled WGS sequence"/>
</dbReference>
<keyword evidence="4" id="KW-0175">Coiled coil</keyword>
<evidence type="ECO:0008006" key="7">
    <source>
        <dbReference type="Google" id="ProtNLM"/>
    </source>
</evidence>
<protein>
    <recommendedName>
        <fullName evidence="7">Tetratricopeptide repeat protein</fullName>
    </recommendedName>
</protein>
<gene>
    <name evidence="5" type="ORF">Pa4123_57750</name>
</gene>
<accession>A0ABQ5R123</accession>
<dbReference type="RefSeq" id="WP_281900834.1">
    <property type="nucleotide sequence ID" value="NZ_BSDI01000032.1"/>
</dbReference>
<sequence length="858" mass="92278">MELPSSPADEADARSVVRESLDLLMGDEPTAALEVLARPALDNPEGTLLPTAAALVDAGEPAAARAALDLLIDAGHTSVPAFLLRADVLLEVGEDDAAADDVREAAKLAPGWASLWLQLADLLFQRSEYEEAVEAYDHTLGLTDSPEIWQKRGAALSGGGRVDEARQSYERALAGAPDLVSAYVGLAETALGGGGEDRLAEARRFADEALARDPDSAQAYAIRGEAYRLGGQLDEAAEALTESIRLDPEFAYAVGTRAQVRRAQDRLDEAIEDFEKAAELAPDIGWIRAEAGEAYYIRLQTPGADAASDAERALAHLSAAARIKPTDGTVWSLLGQAHWWREDVEAAEEALWRAHELMPGEVNVLVDLARIRNQRGAPAEALELAQQACEAAPDDPYARLTRGQIRYAQGEAVESIADLRVAVELLPDFAEARAALGESYRQAGQYEEALEQLEAAVAGDPADAWALSSRGAVYVALGRAEDAVPDLRRSLELRSPDTFALTWLREALSASRAPGEAADEVGEHARRYPDNLDIQEVYADALRFAGRYREAVDLIDEALWREPEHVGLLRSLGWAQLGLGDKAKGLDAMKRAAAVSSEPATLADLAYLQAQCGQTAEALETIGRGLSAGRTAALLVTRSQLLASIAAWAPAVDAAREAVAMPPPELNAHLALGWALEHLDGGQIAEALAVYREAREIAPDDPYAQRGVADMLWSQGKAEEAAPEYERSIAQSRRLAEAQPERHRDIGWCLYRLGRYEDAADAYLRALSVGVDRTGLLLDIGLNWLAAGDGVRAADAYDQGLALHAAPRPVRDRGTLEVAARDLREAVRCGQIPATAEVDTLLRRLEAEASSVTVPRVR</sequence>
<dbReference type="Pfam" id="PF13424">
    <property type="entry name" value="TPR_12"/>
    <property type="match status" value="1"/>
</dbReference>
<feature type="repeat" description="TPR" evidence="3">
    <location>
        <begin position="430"/>
        <end position="463"/>
    </location>
</feature>
<evidence type="ECO:0000256" key="4">
    <source>
        <dbReference type="SAM" id="Coils"/>
    </source>
</evidence>
<reference evidence="5" key="1">
    <citation type="submission" date="2022-12" db="EMBL/GenBank/DDBJ databases">
        <title>New Phytohabitans aurantiacus sp. RD004123 nov., an actinomycete isolated from soil.</title>
        <authorList>
            <person name="Triningsih D.W."/>
            <person name="Harunari E."/>
            <person name="Igarashi Y."/>
        </authorList>
    </citation>
    <scope>NUCLEOTIDE SEQUENCE</scope>
    <source>
        <strain evidence="5">RD004123</strain>
    </source>
</reference>
<feature type="repeat" description="TPR" evidence="3">
    <location>
        <begin position="464"/>
        <end position="497"/>
    </location>
</feature>
<dbReference type="PANTHER" id="PTHR44858">
    <property type="entry name" value="TETRATRICOPEPTIDE REPEAT PROTEIN 6"/>
    <property type="match status" value="1"/>
</dbReference>
<feature type="repeat" description="TPR" evidence="3">
    <location>
        <begin position="217"/>
        <end position="250"/>
    </location>
</feature>
<dbReference type="Pfam" id="PF13414">
    <property type="entry name" value="TPR_11"/>
    <property type="match status" value="1"/>
</dbReference>
<dbReference type="PROSITE" id="PS50293">
    <property type="entry name" value="TPR_REGION"/>
    <property type="match status" value="1"/>
</dbReference>
<comment type="caution">
    <text evidence="5">The sequence shown here is derived from an EMBL/GenBank/DDBJ whole genome shotgun (WGS) entry which is preliminary data.</text>
</comment>
<dbReference type="InterPro" id="IPR050498">
    <property type="entry name" value="Ycf3"/>
</dbReference>
<feature type="repeat" description="TPR" evidence="3">
    <location>
        <begin position="113"/>
        <end position="146"/>
    </location>
</feature>
<dbReference type="InterPro" id="IPR011990">
    <property type="entry name" value="TPR-like_helical_dom_sf"/>
</dbReference>
<feature type="coiled-coil region" evidence="4">
    <location>
        <begin position="253"/>
        <end position="280"/>
    </location>
</feature>
<keyword evidence="6" id="KW-1185">Reference proteome</keyword>
<dbReference type="Pfam" id="PF13181">
    <property type="entry name" value="TPR_8"/>
    <property type="match status" value="1"/>
</dbReference>
<name>A0ABQ5R123_9ACTN</name>
<evidence type="ECO:0000256" key="3">
    <source>
        <dbReference type="PROSITE-ProRule" id="PRU00339"/>
    </source>
</evidence>
<dbReference type="PANTHER" id="PTHR44858:SF1">
    <property type="entry name" value="UDP-N-ACETYLGLUCOSAMINE--PEPTIDE N-ACETYLGLUCOSAMINYLTRANSFERASE SPINDLY-RELATED"/>
    <property type="match status" value="1"/>
</dbReference>
<feature type="repeat" description="TPR" evidence="3">
    <location>
        <begin position="251"/>
        <end position="284"/>
    </location>
</feature>
<proteinExistence type="predicted"/>